<protein>
    <submittedName>
        <fullName evidence="3">Uncharacterized protein</fullName>
    </submittedName>
</protein>
<feature type="compositionally biased region" description="Low complexity" evidence="1">
    <location>
        <begin position="138"/>
        <end position="155"/>
    </location>
</feature>
<reference evidence="3" key="1">
    <citation type="journal article" date="2020" name="Fungal Divers.">
        <title>Resolving the Mortierellaceae phylogeny through synthesis of multi-gene phylogenetics and phylogenomics.</title>
        <authorList>
            <person name="Vandepol N."/>
            <person name="Liber J."/>
            <person name="Desiro A."/>
            <person name="Na H."/>
            <person name="Kennedy M."/>
            <person name="Barry K."/>
            <person name="Grigoriev I.V."/>
            <person name="Miller A.N."/>
            <person name="O'Donnell K."/>
            <person name="Stajich J.E."/>
            <person name="Bonito G."/>
        </authorList>
    </citation>
    <scope>NUCLEOTIDE SEQUENCE</scope>
    <source>
        <strain evidence="3">CK1249</strain>
    </source>
</reference>
<gene>
    <name evidence="3" type="ORF">BGZ70_002061</name>
</gene>
<feature type="region of interest" description="Disordered" evidence="1">
    <location>
        <begin position="14"/>
        <end position="117"/>
    </location>
</feature>
<feature type="region of interest" description="Disordered" evidence="1">
    <location>
        <begin position="247"/>
        <end position="266"/>
    </location>
</feature>
<comment type="caution">
    <text evidence="3">The sequence shown here is derived from an EMBL/GenBank/DDBJ whole genome shotgun (WGS) entry which is preliminary data.</text>
</comment>
<feature type="compositionally biased region" description="Low complexity" evidence="1">
    <location>
        <begin position="182"/>
        <end position="197"/>
    </location>
</feature>
<proteinExistence type="predicted"/>
<name>A0A9P6IY04_MORAP</name>
<feature type="transmembrane region" description="Helical" evidence="2">
    <location>
        <begin position="444"/>
        <end position="462"/>
    </location>
</feature>
<feature type="transmembrane region" description="Helical" evidence="2">
    <location>
        <begin position="306"/>
        <end position="328"/>
    </location>
</feature>
<keyword evidence="4" id="KW-1185">Reference proteome</keyword>
<feature type="transmembrane region" description="Helical" evidence="2">
    <location>
        <begin position="340"/>
        <end position="363"/>
    </location>
</feature>
<keyword evidence="2" id="KW-1133">Transmembrane helix</keyword>
<feature type="region of interest" description="Disordered" evidence="1">
    <location>
        <begin position="178"/>
        <end position="201"/>
    </location>
</feature>
<dbReference type="AlphaFoldDB" id="A0A9P6IY04"/>
<evidence type="ECO:0000256" key="2">
    <source>
        <dbReference type="SAM" id="Phobius"/>
    </source>
</evidence>
<keyword evidence="2" id="KW-0812">Transmembrane</keyword>
<keyword evidence="2" id="KW-0472">Membrane</keyword>
<evidence type="ECO:0000256" key="1">
    <source>
        <dbReference type="SAM" id="MobiDB-lite"/>
    </source>
</evidence>
<feature type="region of interest" description="Disordered" evidence="1">
    <location>
        <begin position="129"/>
        <end position="165"/>
    </location>
</feature>
<accession>A0A9P6IY04</accession>
<feature type="compositionally biased region" description="Low complexity" evidence="1">
    <location>
        <begin position="97"/>
        <end position="112"/>
    </location>
</feature>
<dbReference type="EMBL" id="JAAAHY010001489">
    <property type="protein sequence ID" value="KAF9948762.1"/>
    <property type="molecule type" value="Genomic_DNA"/>
</dbReference>
<evidence type="ECO:0000313" key="3">
    <source>
        <dbReference type="EMBL" id="KAF9948762.1"/>
    </source>
</evidence>
<feature type="compositionally biased region" description="Polar residues" evidence="1">
    <location>
        <begin position="53"/>
        <end position="73"/>
    </location>
</feature>
<dbReference type="OrthoDB" id="2440805at2759"/>
<sequence length="476" mass="51740">MSLDFQKATLKKAAVTTLPLWADPEQEQRPQPDLCDLAEEDHDHEAQEPRQPLSATPTHSSESTAGHSSTINGSIGHANGGIPTYASAPLSGRSRKSLSTSSCSQRHSTSRLNGHHQQDWSVFATMSNVSTSSVGPASPRSPSDSTLSSPTEPLTAATGAGAISSLKRFPQKLDEMFRSKPTPAGAQGTTAGSGATANDPNGKEACTCTCPQHRYKQSTFSMRGGRLGLSASKRRNQKESLELMRGYPTGQCVSSPPPEHTNWDEKSSEDLSVANRQSTAKNTAFNLDAFKMFLNSPLFSNILKSLTTMAAVSLFAIALNAIIILTNTPDEHTRLSTNDNAALVVTVILSVLTVAYSCFTIFLESRRPPEGLDTSNSKPLFVIFSEIIASIVWAQILSVTIYIYIWTYGCTEAGQQQLERLWQHNGKLAMADSRLTERLCRRQGAMVGLELLLVVLLIFNFYTHLALNFKFIRAVS</sequence>
<evidence type="ECO:0000313" key="4">
    <source>
        <dbReference type="Proteomes" id="UP000738359"/>
    </source>
</evidence>
<dbReference type="Proteomes" id="UP000738359">
    <property type="component" value="Unassembled WGS sequence"/>
</dbReference>
<feature type="transmembrane region" description="Helical" evidence="2">
    <location>
        <begin position="383"/>
        <end position="405"/>
    </location>
</feature>
<organism evidence="3 4">
    <name type="scientific">Mortierella alpina</name>
    <name type="common">Oleaginous fungus</name>
    <name type="synonym">Mortierella renispora</name>
    <dbReference type="NCBI Taxonomy" id="64518"/>
    <lineage>
        <taxon>Eukaryota</taxon>
        <taxon>Fungi</taxon>
        <taxon>Fungi incertae sedis</taxon>
        <taxon>Mucoromycota</taxon>
        <taxon>Mortierellomycotina</taxon>
        <taxon>Mortierellomycetes</taxon>
        <taxon>Mortierellales</taxon>
        <taxon>Mortierellaceae</taxon>
        <taxon>Mortierella</taxon>
    </lineage>
</organism>